<evidence type="ECO:0000256" key="7">
    <source>
        <dbReference type="ARBA" id="ARBA00022801"/>
    </source>
</evidence>
<organism evidence="11">
    <name type="scientific">marine metagenome</name>
    <dbReference type="NCBI Taxonomy" id="408172"/>
    <lineage>
        <taxon>unclassified sequences</taxon>
        <taxon>metagenomes</taxon>
        <taxon>ecological metagenomes</taxon>
    </lineage>
</organism>
<dbReference type="GO" id="GO:0103117">
    <property type="term" value="F:UDP-3-O-acyl-N-acetylglucosamine deacetylase activity"/>
    <property type="evidence" value="ECO:0007669"/>
    <property type="project" value="UniProtKB-EC"/>
</dbReference>
<name>A0A381RL27_9ZZZZ</name>
<dbReference type="NCBIfam" id="TIGR00325">
    <property type="entry name" value="lpxC"/>
    <property type="match status" value="1"/>
</dbReference>
<reference evidence="11" key="1">
    <citation type="submission" date="2018-05" db="EMBL/GenBank/DDBJ databases">
        <authorList>
            <person name="Lanie J.A."/>
            <person name="Ng W.-L."/>
            <person name="Kazmierczak K.M."/>
            <person name="Andrzejewski T.M."/>
            <person name="Davidsen T.M."/>
            <person name="Wayne K.J."/>
            <person name="Tettelin H."/>
            <person name="Glass J.I."/>
            <person name="Rusch D."/>
            <person name="Podicherti R."/>
            <person name="Tsui H.-C.T."/>
            <person name="Winkler M.E."/>
        </authorList>
    </citation>
    <scope>NUCLEOTIDE SEQUENCE</scope>
</reference>
<keyword evidence="4" id="KW-0444">Lipid biosynthesis</keyword>
<protein>
    <recommendedName>
        <fullName evidence="3">UDP-3-O-acyl-N-acetylglucosamine deacetylase</fullName>
        <ecNumber evidence="3">3.5.1.108</ecNumber>
    </recommendedName>
</protein>
<dbReference type="InterPro" id="IPR015870">
    <property type="entry name" value="UDP-acyl_N-AcGlcN_deAcase_N"/>
</dbReference>
<dbReference type="SUPFAM" id="SSF54211">
    <property type="entry name" value="Ribosomal protein S5 domain 2-like"/>
    <property type="match status" value="2"/>
</dbReference>
<dbReference type="InterPro" id="IPR004463">
    <property type="entry name" value="UDP-acyl_GlcNac_deAcase"/>
</dbReference>
<proteinExistence type="inferred from homology"/>
<dbReference type="GO" id="GO:0009245">
    <property type="term" value="P:lipid A biosynthetic process"/>
    <property type="evidence" value="ECO:0007669"/>
    <property type="project" value="UniProtKB-KW"/>
</dbReference>
<dbReference type="UniPathway" id="UPA00359">
    <property type="reaction ID" value="UER00478"/>
</dbReference>
<evidence type="ECO:0000256" key="6">
    <source>
        <dbReference type="ARBA" id="ARBA00022723"/>
    </source>
</evidence>
<dbReference type="EC" id="3.5.1.108" evidence="3"/>
<gene>
    <name evidence="11" type="ORF">METZ01_LOCUS45399</name>
</gene>
<evidence type="ECO:0000256" key="5">
    <source>
        <dbReference type="ARBA" id="ARBA00022556"/>
    </source>
</evidence>
<evidence type="ECO:0000256" key="1">
    <source>
        <dbReference type="ARBA" id="ARBA00001947"/>
    </source>
</evidence>
<dbReference type="PANTHER" id="PTHR33694:SF1">
    <property type="entry name" value="UDP-3-O-ACYL-N-ACETYLGLUCOSAMINE DEACETYLASE 1, MITOCHONDRIAL-RELATED"/>
    <property type="match status" value="1"/>
</dbReference>
<keyword evidence="5" id="KW-0441">Lipid A biosynthesis</keyword>
<evidence type="ECO:0000313" key="11">
    <source>
        <dbReference type="EMBL" id="SUZ92545.1"/>
    </source>
</evidence>
<accession>A0A381RL27</accession>
<dbReference type="Pfam" id="PF03331">
    <property type="entry name" value="LpxC"/>
    <property type="match status" value="2"/>
</dbReference>
<dbReference type="AlphaFoldDB" id="A0A381RL27"/>
<evidence type="ECO:0000256" key="4">
    <source>
        <dbReference type="ARBA" id="ARBA00022516"/>
    </source>
</evidence>
<keyword evidence="8" id="KW-0862">Zinc</keyword>
<comment type="cofactor">
    <cofactor evidence="1">
        <name>Zn(2+)</name>
        <dbReference type="ChEBI" id="CHEBI:29105"/>
    </cofactor>
</comment>
<dbReference type="EMBL" id="UINC01002067">
    <property type="protein sequence ID" value="SUZ92545.1"/>
    <property type="molecule type" value="Genomic_DNA"/>
</dbReference>
<evidence type="ECO:0000256" key="3">
    <source>
        <dbReference type="ARBA" id="ARBA00012745"/>
    </source>
</evidence>
<comment type="catalytic activity">
    <reaction evidence="10">
        <text>a UDP-3-O-[(3R)-3-hydroxyacyl]-N-acetyl-alpha-D-glucosamine + H2O = a UDP-3-O-[(3R)-3-hydroxyacyl]-alpha-D-glucosamine + acetate</text>
        <dbReference type="Rhea" id="RHEA:67816"/>
        <dbReference type="ChEBI" id="CHEBI:15377"/>
        <dbReference type="ChEBI" id="CHEBI:30089"/>
        <dbReference type="ChEBI" id="CHEBI:137740"/>
        <dbReference type="ChEBI" id="CHEBI:173225"/>
        <dbReference type="EC" id="3.5.1.108"/>
    </reaction>
</comment>
<keyword evidence="7" id="KW-0378">Hydrolase</keyword>
<dbReference type="GO" id="GO:0046872">
    <property type="term" value="F:metal ion binding"/>
    <property type="evidence" value="ECO:0007669"/>
    <property type="project" value="UniProtKB-KW"/>
</dbReference>
<dbReference type="Gene3D" id="3.30.1700.10">
    <property type="entry name" value="lpxc deacetylase, domain 2"/>
    <property type="match status" value="1"/>
</dbReference>
<dbReference type="GO" id="GO:0016020">
    <property type="term" value="C:membrane"/>
    <property type="evidence" value="ECO:0007669"/>
    <property type="project" value="GOC"/>
</dbReference>
<evidence type="ECO:0000256" key="9">
    <source>
        <dbReference type="ARBA" id="ARBA00023098"/>
    </source>
</evidence>
<keyword evidence="9" id="KW-0443">Lipid metabolism</keyword>
<dbReference type="InterPro" id="IPR020568">
    <property type="entry name" value="Ribosomal_Su5_D2-typ_SF"/>
</dbReference>
<comment type="pathway">
    <text evidence="2">Glycolipid biosynthesis; lipid IV(A) biosynthesis; lipid IV(A) from (3R)-3-hydroxytetradecanoyl-[acyl-carrier-protein] and UDP-N-acetyl-alpha-D-glucosamine: step 2/6.</text>
</comment>
<dbReference type="InterPro" id="IPR011334">
    <property type="entry name" value="UDP-acyl_GlcNac_deAcase_C"/>
</dbReference>
<dbReference type="PANTHER" id="PTHR33694">
    <property type="entry name" value="UDP-3-O-ACYL-N-ACETYLGLUCOSAMINE DEACETYLASE 1, MITOCHONDRIAL-RELATED"/>
    <property type="match status" value="1"/>
</dbReference>
<dbReference type="Gene3D" id="3.30.230.20">
    <property type="entry name" value="lpxc deacetylase, domain 1"/>
    <property type="match status" value="1"/>
</dbReference>
<sequence>MERKQRTIRTSQSCQGIGLHTGVDSSITFHSAPENYGIRFVRSDISSTTEVKADIDHVVDISRGTTIEENDVRIHTVEHALAAVSGLRIDNILIELTGKEPPVMDGSAKDFVECLIKAGIKIQKQERKVLEITRAVNYTNPYRDIDIHVIPSDRFRITFMVEYPLPALGTQYEAIYNMEEDFAFEVAPARTFCFLSEVEMLKEQGLIKGGALDNAVVIVDKEIDTSEIDRLRDLFGIEHTIIQGANGILNGKVLRFKNEPVRHKTLDLIGDLALLGVPIKGHVTAARAGHASNVEFVKKLKKQYAKELAELWTEKIND</sequence>
<keyword evidence="6" id="KW-0479">Metal-binding</keyword>
<dbReference type="HAMAP" id="MF_00388">
    <property type="entry name" value="LpxC"/>
    <property type="match status" value="1"/>
</dbReference>
<evidence type="ECO:0000256" key="8">
    <source>
        <dbReference type="ARBA" id="ARBA00022833"/>
    </source>
</evidence>
<evidence type="ECO:0000256" key="2">
    <source>
        <dbReference type="ARBA" id="ARBA00005002"/>
    </source>
</evidence>
<evidence type="ECO:0000256" key="10">
    <source>
        <dbReference type="ARBA" id="ARBA00024535"/>
    </source>
</evidence>